<gene>
    <name evidence="1" type="ORF">D7V93_00785</name>
</gene>
<sequence>MRGFVVAVMSAGMLMGCGGVEVEQEGPEVEEPQDTTQLMACSQDYLIEYYKNSTRTQLVGTQQCTCNAMPTSTGTTVGYRVVVYRYECFGVAAQ</sequence>
<organism evidence="1 2">
    <name type="scientific">Corallococcus llansteffanensis</name>
    <dbReference type="NCBI Taxonomy" id="2316731"/>
    <lineage>
        <taxon>Bacteria</taxon>
        <taxon>Pseudomonadati</taxon>
        <taxon>Myxococcota</taxon>
        <taxon>Myxococcia</taxon>
        <taxon>Myxococcales</taxon>
        <taxon>Cystobacterineae</taxon>
        <taxon>Myxococcaceae</taxon>
        <taxon>Corallococcus</taxon>
    </lineage>
</organism>
<proteinExistence type="predicted"/>
<name>A0A3A8QPF1_9BACT</name>
<evidence type="ECO:0000313" key="2">
    <source>
        <dbReference type="Proteomes" id="UP000272888"/>
    </source>
</evidence>
<dbReference type="RefSeq" id="WP_120641483.1">
    <property type="nucleotide sequence ID" value="NZ_RAWB01000004.1"/>
</dbReference>
<accession>A0A3A8QPF1</accession>
<dbReference type="EMBL" id="RAWB01000004">
    <property type="protein sequence ID" value="RKH68760.1"/>
    <property type="molecule type" value="Genomic_DNA"/>
</dbReference>
<dbReference type="PROSITE" id="PS51257">
    <property type="entry name" value="PROKAR_LIPOPROTEIN"/>
    <property type="match status" value="1"/>
</dbReference>
<protein>
    <submittedName>
        <fullName evidence="1">Uncharacterized protein</fullName>
    </submittedName>
</protein>
<comment type="caution">
    <text evidence="1">The sequence shown here is derived from an EMBL/GenBank/DDBJ whole genome shotgun (WGS) entry which is preliminary data.</text>
</comment>
<dbReference type="Proteomes" id="UP000272888">
    <property type="component" value="Unassembled WGS sequence"/>
</dbReference>
<evidence type="ECO:0000313" key="1">
    <source>
        <dbReference type="EMBL" id="RKH68760.1"/>
    </source>
</evidence>
<reference evidence="2" key="1">
    <citation type="submission" date="2018-09" db="EMBL/GenBank/DDBJ databases">
        <authorList>
            <person name="Livingstone P.G."/>
            <person name="Whitworth D.E."/>
        </authorList>
    </citation>
    <scope>NUCLEOTIDE SEQUENCE [LARGE SCALE GENOMIC DNA]</scope>
    <source>
        <strain evidence="2">CA051B</strain>
    </source>
</reference>
<dbReference type="AlphaFoldDB" id="A0A3A8QPF1"/>
<keyword evidence="2" id="KW-1185">Reference proteome</keyword>